<dbReference type="AlphaFoldDB" id="A0A9D4KJN0"/>
<dbReference type="Proteomes" id="UP000828390">
    <property type="component" value="Unassembled WGS sequence"/>
</dbReference>
<reference evidence="1" key="1">
    <citation type="journal article" date="2019" name="bioRxiv">
        <title>The Genome of the Zebra Mussel, Dreissena polymorpha: A Resource for Invasive Species Research.</title>
        <authorList>
            <person name="McCartney M.A."/>
            <person name="Auch B."/>
            <person name="Kono T."/>
            <person name="Mallez S."/>
            <person name="Zhang Y."/>
            <person name="Obille A."/>
            <person name="Becker A."/>
            <person name="Abrahante J.E."/>
            <person name="Garbe J."/>
            <person name="Badalamenti J.P."/>
            <person name="Herman A."/>
            <person name="Mangelson H."/>
            <person name="Liachko I."/>
            <person name="Sullivan S."/>
            <person name="Sone E.D."/>
            <person name="Koren S."/>
            <person name="Silverstein K.A.T."/>
            <person name="Beckman K.B."/>
            <person name="Gohl D.M."/>
        </authorList>
    </citation>
    <scope>NUCLEOTIDE SEQUENCE</scope>
    <source>
        <strain evidence="1">Duluth1</strain>
        <tissue evidence="1">Whole animal</tissue>
    </source>
</reference>
<comment type="caution">
    <text evidence="1">The sequence shown here is derived from an EMBL/GenBank/DDBJ whole genome shotgun (WGS) entry which is preliminary data.</text>
</comment>
<proteinExistence type="predicted"/>
<evidence type="ECO:0000313" key="1">
    <source>
        <dbReference type="EMBL" id="KAH3841087.1"/>
    </source>
</evidence>
<organism evidence="1 2">
    <name type="scientific">Dreissena polymorpha</name>
    <name type="common">Zebra mussel</name>
    <name type="synonym">Mytilus polymorpha</name>
    <dbReference type="NCBI Taxonomy" id="45954"/>
    <lineage>
        <taxon>Eukaryota</taxon>
        <taxon>Metazoa</taxon>
        <taxon>Spiralia</taxon>
        <taxon>Lophotrochozoa</taxon>
        <taxon>Mollusca</taxon>
        <taxon>Bivalvia</taxon>
        <taxon>Autobranchia</taxon>
        <taxon>Heteroconchia</taxon>
        <taxon>Euheterodonta</taxon>
        <taxon>Imparidentia</taxon>
        <taxon>Neoheterodontei</taxon>
        <taxon>Myida</taxon>
        <taxon>Dreissenoidea</taxon>
        <taxon>Dreissenidae</taxon>
        <taxon>Dreissena</taxon>
    </lineage>
</organism>
<reference evidence="1" key="2">
    <citation type="submission" date="2020-11" db="EMBL/GenBank/DDBJ databases">
        <authorList>
            <person name="McCartney M.A."/>
            <person name="Auch B."/>
            <person name="Kono T."/>
            <person name="Mallez S."/>
            <person name="Becker A."/>
            <person name="Gohl D.M."/>
            <person name="Silverstein K.A.T."/>
            <person name="Koren S."/>
            <person name="Bechman K.B."/>
            <person name="Herman A."/>
            <person name="Abrahante J.E."/>
            <person name="Garbe J."/>
        </authorList>
    </citation>
    <scope>NUCLEOTIDE SEQUENCE</scope>
    <source>
        <strain evidence="1">Duluth1</strain>
        <tissue evidence="1">Whole animal</tissue>
    </source>
</reference>
<name>A0A9D4KJN0_DREPO</name>
<protein>
    <submittedName>
        <fullName evidence="1">Uncharacterized protein</fullName>
    </submittedName>
</protein>
<dbReference type="EMBL" id="JAIWYP010000004">
    <property type="protein sequence ID" value="KAH3841087.1"/>
    <property type="molecule type" value="Genomic_DNA"/>
</dbReference>
<keyword evidence="2" id="KW-1185">Reference proteome</keyword>
<evidence type="ECO:0000313" key="2">
    <source>
        <dbReference type="Proteomes" id="UP000828390"/>
    </source>
</evidence>
<accession>A0A9D4KJN0</accession>
<sequence length="50" mass="5392">MRCKEGCGGRRGTPAKSLLVLPPLKVGTKNGRMGICVSRLSGYNFQQAVR</sequence>
<gene>
    <name evidence="1" type="ORF">DPMN_114544</name>
</gene>